<dbReference type="EMBL" id="KN552293">
    <property type="protein sequence ID" value="KHJ91154.1"/>
    <property type="molecule type" value="Genomic_DNA"/>
</dbReference>
<dbReference type="AlphaFoldDB" id="A0A0B1T1R6"/>
<dbReference type="Proteomes" id="UP000053660">
    <property type="component" value="Unassembled WGS sequence"/>
</dbReference>
<evidence type="ECO:0000313" key="2">
    <source>
        <dbReference type="Proteomes" id="UP000053660"/>
    </source>
</evidence>
<evidence type="ECO:0000313" key="1">
    <source>
        <dbReference type="EMBL" id="KHJ91154.1"/>
    </source>
</evidence>
<gene>
    <name evidence="1" type="ORF">OESDEN_08988</name>
</gene>
<accession>A0A0B1T1R6</accession>
<name>A0A0B1T1R6_OESDE</name>
<keyword evidence="2" id="KW-1185">Reference proteome</keyword>
<proteinExistence type="predicted"/>
<reference evidence="1 2" key="1">
    <citation type="submission" date="2014-03" db="EMBL/GenBank/DDBJ databases">
        <title>Draft genome of the hookworm Oesophagostomum dentatum.</title>
        <authorList>
            <person name="Mitreva M."/>
        </authorList>
    </citation>
    <scope>NUCLEOTIDE SEQUENCE [LARGE SCALE GENOMIC DNA]</scope>
    <source>
        <strain evidence="1 2">OD-Hann</strain>
    </source>
</reference>
<protein>
    <submittedName>
        <fullName evidence="1">Uncharacterized protein</fullName>
    </submittedName>
</protein>
<dbReference type="OrthoDB" id="6127067at2759"/>
<sequence>MSFVLSPHASVDIGTTKMMTHYLEKNEKLSVWDICEIEKGPTDSIDGYKELHSIDGAEQWEAAKLALLRQRQILFTEMRHICQHPSVRQRPQNPVHCVRLLKVDN</sequence>
<organism evidence="1 2">
    <name type="scientific">Oesophagostomum dentatum</name>
    <name type="common">Nodular worm</name>
    <dbReference type="NCBI Taxonomy" id="61180"/>
    <lineage>
        <taxon>Eukaryota</taxon>
        <taxon>Metazoa</taxon>
        <taxon>Ecdysozoa</taxon>
        <taxon>Nematoda</taxon>
        <taxon>Chromadorea</taxon>
        <taxon>Rhabditida</taxon>
        <taxon>Rhabditina</taxon>
        <taxon>Rhabditomorpha</taxon>
        <taxon>Strongyloidea</taxon>
        <taxon>Strongylidae</taxon>
        <taxon>Oesophagostomum</taxon>
    </lineage>
</organism>